<accession>A0A916T823</accession>
<dbReference type="Pfam" id="PF02518">
    <property type="entry name" value="HATPase_c"/>
    <property type="match status" value="1"/>
</dbReference>
<evidence type="ECO:0000256" key="2">
    <source>
        <dbReference type="ARBA" id="ARBA00004651"/>
    </source>
</evidence>
<feature type="domain" description="Response regulatory" evidence="20">
    <location>
        <begin position="563"/>
        <end position="681"/>
    </location>
</feature>
<dbReference type="InterPro" id="IPR003594">
    <property type="entry name" value="HATPase_dom"/>
</dbReference>
<keyword evidence="23" id="KW-1185">Reference proteome</keyword>
<reference evidence="22" key="1">
    <citation type="journal article" date="2014" name="Int. J. Syst. Evol. Microbiol.">
        <title>Complete genome sequence of Corynebacterium casei LMG S-19264T (=DSM 44701T), isolated from a smear-ripened cheese.</title>
        <authorList>
            <consortium name="US DOE Joint Genome Institute (JGI-PGF)"/>
            <person name="Walter F."/>
            <person name="Albersmeier A."/>
            <person name="Kalinowski J."/>
            <person name="Ruckert C."/>
        </authorList>
    </citation>
    <scope>NUCLEOTIDE SEQUENCE</scope>
    <source>
        <strain evidence="22">CGMCC 1.12426</strain>
    </source>
</reference>
<dbReference type="InterPro" id="IPR011006">
    <property type="entry name" value="CheY-like_superfamily"/>
</dbReference>
<dbReference type="InterPro" id="IPR003661">
    <property type="entry name" value="HisK_dim/P_dom"/>
</dbReference>
<dbReference type="InterPro" id="IPR036097">
    <property type="entry name" value="HisK_dim/P_sf"/>
</dbReference>
<dbReference type="Proteomes" id="UP000605148">
    <property type="component" value="Unassembled WGS sequence"/>
</dbReference>
<evidence type="ECO:0000259" key="19">
    <source>
        <dbReference type="PROSITE" id="PS50109"/>
    </source>
</evidence>
<dbReference type="Pfam" id="PF01627">
    <property type="entry name" value="Hpt"/>
    <property type="match status" value="1"/>
</dbReference>
<dbReference type="InterPro" id="IPR001789">
    <property type="entry name" value="Sig_transdc_resp-reg_receiver"/>
</dbReference>
<dbReference type="Gene3D" id="1.20.120.160">
    <property type="entry name" value="HPT domain"/>
    <property type="match status" value="1"/>
</dbReference>
<feature type="modified residue" description="4-aspartylphosphate" evidence="17">
    <location>
        <position position="612"/>
    </location>
</feature>
<dbReference type="SUPFAM" id="SSF55874">
    <property type="entry name" value="ATPase domain of HSP90 chaperone/DNA topoisomerase II/histidine kinase"/>
    <property type="match status" value="1"/>
</dbReference>
<proteinExistence type="predicted"/>
<evidence type="ECO:0000256" key="4">
    <source>
        <dbReference type="ARBA" id="ARBA00022475"/>
    </source>
</evidence>
<comment type="subunit">
    <text evidence="14">At low DSF concentrations, interacts with RpfF.</text>
</comment>
<dbReference type="Gene3D" id="1.10.287.130">
    <property type="match status" value="1"/>
</dbReference>
<feature type="domain" description="Histidine kinase" evidence="19">
    <location>
        <begin position="175"/>
        <end position="396"/>
    </location>
</feature>
<evidence type="ECO:0000256" key="18">
    <source>
        <dbReference type="SAM" id="Coils"/>
    </source>
</evidence>
<evidence type="ECO:0000256" key="11">
    <source>
        <dbReference type="ARBA" id="ARBA00022989"/>
    </source>
</evidence>
<feature type="coiled-coil region" evidence="18">
    <location>
        <begin position="131"/>
        <end position="168"/>
    </location>
</feature>
<keyword evidence="4" id="KW-1003">Cell membrane</keyword>
<dbReference type="SUPFAM" id="SSF47226">
    <property type="entry name" value="Histidine-containing phosphotransfer domain, HPT domain"/>
    <property type="match status" value="1"/>
</dbReference>
<evidence type="ECO:0000256" key="7">
    <source>
        <dbReference type="ARBA" id="ARBA00022692"/>
    </source>
</evidence>
<dbReference type="Pfam" id="PF00512">
    <property type="entry name" value="HisKA"/>
    <property type="match status" value="1"/>
</dbReference>
<evidence type="ECO:0000256" key="5">
    <source>
        <dbReference type="ARBA" id="ARBA00022553"/>
    </source>
</evidence>
<dbReference type="CDD" id="cd00088">
    <property type="entry name" value="HPT"/>
    <property type="match status" value="1"/>
</dbReference>
<dbReference type="FunFam" id="3.30.565.10:FF:000010">
    <property type="entry name" value="Sensor histidine kinase RcsC"/>
    <property type="match status" value="1"/>
</dbReference>
<evidence type="ECO:0000256" key="3">
    <source>
        <dbReference type="ARBA" id="ARBA00012438"/>
    </source>
</evidence>
<dbReference type="GO" id="GO:0005524">
    <property type="term" value="F:ATP binding"/>
    <property type="evidence" value="ECO:0007669"/>
    <property type="project" value="UniProtKB-KW"/>
</dbReference>
<dbReference type="AlphaFoldDB" id="A0A916T823"/>
<dbReference type="PROSITE" id="PS50110">
    <property type="entry name" value="RESPONSE_REGULATORY"/>
    <property type="match status" value="1"/>
</dbReference>
<evidence type="ECO:0000256" key="13">
    <source>
        <dbReference type="ARBA" id="ARBA00023136"/>
    </source>
</evidence>
<evidence type="ECO:0000256" key="1">
    <source>
        <dbReference type="ARBA" id="ARBA00000085"/>
    </source>
</evidence>
<evidence type="ECO:0000256" key="15">
    <source>
        <dbReference type="ARBA" id="ARBA00068150"/>
    </source>
</evidence>
<dbReference type="InterPro" id="IPR004358">
    <property type="entry name" value="Sig_transdc_His_kin-like_C"/>
</dbReference>
<evidence type="ECO:0000259" key="20">
    <source>
        <dbReference type="PROSITE" id="PS50110"/>
    </source>
</evidence>
<keyword evidence="18" id="KW-0175">Coiled coil</keyword>
<dbReference type="SMART" id="SM00387">
    <property type="entry name" value="HATPase_c"/>
    <property type="match status" value="1"/>
</dbReference>
<evidence type="ECO:0000256" key="6">
    <source>
        <dbReference type="ARBA" id="ARBA00022679"/>
    </source>
</evidence>
<dbReference type="Pfam" id="PF12860">
    <property type="entry name" value="PAS_7"/>
    <property type="match status" value="1"/>
</dbReference>
<keyword evidence="8" id="KW-0547">Nucleotide-binding</keyword>
<dbReference type="InterPro" id="IPR008207">
    <property type="entry name" value="Sig_transdc_His_kin_Hpt_dom"/>
</dbReference>
<keyword evidence="5 17" id="KW-0597">Phosphoprotein</keyword>
<dbReference type="OrthoDB" id="9801651at2"/>
<dbReference type="PROSITE" id="PS50894">
    <property type="entry name" value="HPT"/>
    <property type="match status" value="1"/>
</dbReference>
<keyword evidence="10" id="KW-0067">ATP-binding</keyword>
<dbReference type="SUPFAM" id="SSF47384">
    <property type="entry name" value="Homodimeric domain of signal transducing histidine kinase"/>
    <property type="match status" value="1"/>
</dbReference>
<dbReference type="PRINTS" id="PR00344">
    <property type="entry name" value="BCTRLSENSOR"/>
</dbReference>
<evidence type="ECO:0000256" key="12">
    <source>
        <dbReference type="ARBA" id="ARBA00023012"/>
    </source>
</evidence>
<dbReference type="CDD" id="cd00082">
    <property type="entry name" value="HisKA"/>
    <property type="match status" value="1"/>
</dbReference>
<dbReference type="GO" id="GO:0005886">
    <property type="term" value="C:plasma membrane"/>
    <property type="evidence" value="ECO:0007669"/>
    <property type="project" value="UniProtKB-SubCell"/>
</dbReference>
<evidence type="ECO:0000256" key="17">
    <source>
        <dbReference type="PROSITE-ProRule" id="PRU00169"/>
    </source>
</evidence>
<dbReference type="EMBL" id="BMFA01000001">
    <property type="protein sequence ID" value="GGB34251.1"/>
    <property type="molecule type" value="Genomic_DNA"/>
</dbReference>
<keyword evidence="13" id="KW-0472">Membrane</keyword>
<dbReference type="FunFam" id="1.10.287.130:FF:000002">
    <property type="entry name" value="Two-component osmosensing histidine kinase"/>
    <property type="match status" value="1"/>
</dbReference>
<organism evidence="22 23">
    <name type="scientific">Roseibium aquae</name>
    <dbReference type="NCBI Taxonomy" id="1323746"/>
    <lineage>
        <taxon>Bacteria</taxon>
        <taxon>Pseudomonadati</taxon>
        <taxon>Pseudomonadota</taxon>
        <taxon>Alphaproteobacteria</taxon>
        <taxon>Hyphomicrobiales</taxon>
        <taxon>Stappiaceae</taxon>
        <taxon>Roseibium</taxon>
    </lineage>
</organism>
<dbReference type="Pfam" id="PF00072">
    <property type="entry name" value="Response_reg"/>
    <property type="match status" value="1"/>
</dbReference>
<evidence type="ECO:0000313" key="23">
    <source>
        <dbReference type="Proteomes" id="UP000605148"/>
    </source>
</evidence>
<dbReference type="RefSeq" id="WP_150493714.1">
    <property type="nucleotide sequence ID" value="NZ_BMFA01000001.1"/>
</dbReference>
<gene>
    <name evidence="22" type="ORF">GCM10011316_02920</name>
</gene>
<name>A0A916T823_9HYPH</name>
<dbReference type="CDD" id="cd17546">
    <property type="entry name" value="REC_hyHK_CKI1_RcsC-like"/>
    <property type="match status" value="1"/>
</dbReference>
<dbReference type="SUPFAM" id="SSF52172">
    <property type="entry name" value="CheY-like"/>
    <property type="match status" value="1"/>
</dbReference>
<feature type="modified residue" description="Phosphohistidine" evidence="16">
    <location>
        <position position="772"/>
    </location>
</feature>
<dbReference type="InterPro" id="IPR005467">
    <property type="entry name" value="His_kinase_dom"/>
</dbReference>
<dbReference type="Gene3D" id="3.30.450.20">
    <property type="entry name" value="PAS domain"/>
    <property type="match status" value="1"/>
</dbReference>
<feature type="domain" description="HPt" evidence="21">
    <location>
        <begin position="733"/>
        <end position="831"/>
    </location>
</feature>
<evidence type="ECO:0000256" key="9">
    <source>
        <dbReference type="ARBA" id="ARBA00022777"/>
    </source>
</evidence>
<evidence type="ECO:0000313" key="22">
    <source>
        <dbReference type="EMBL" id="GGB34251.1"/>
    </source>
</evidence>
<dbReference type="PANTHER" id="PTHR45339">
    <property type="entry name" value="HYBRID SIGNAL TRANSDUCTION HISTIDINE KINASE J"/>
    <property type="match status" value="1"/>
</dbReference>
<dbReference type="PROSITE" id="PS50109">
    <property type="entry name" value="HIS_KIN"/>
    <property type="match status" value="1"/>
</dbReference>
<evidence type="ECO:0000256" key="10">
    <source>
        <dbReference type="ARBA" id="ARBA00022840"/>
    </source>
</evidence>
<keyword evidence="7" id="KW-0812">Transmembrane</keyword>
<dbReference type="InterPro" id="IPR036890">
    <property type="entry name" value="HATPase_C_sf"/>
</dbReference>
<dbReference type="GO" id="GO:0000155">
    <property type="term" value="F:phosphorelay sensor kinase activity"/>
    <property type="evidence" value="ECO:0007669"/>
    <property type="project" value="InterPro"/>
</dbReference>
<comment type="catalytic activity">
    <reaction evidence="1">
        <text>ATP + protein L-histidine = ADP + protein N-phospho-L-histidine.</text>
        <dbReference type="EC" id="2.7.13.3"/>
    </reaction>
</comment>
<dbReference type="PANTHER" id="PTHR45339:SF1">
    <property type="entry name" value="HYBRID SIGNAL TRANSDUCTION HISTIDINE KINASE J"/>
    <property type="match status" value="1"/>
</dbReference>
<sequence>MDQGKMLEGVLASIQQGIAAYDDGLRLVAWNARFRELRDYPDDMVFRGQSLEAFVRFDVERGEFGDGNPDAIVQDIMERARRFEPHSFERPRRNGRYIEVKGGPLPGGGFVSTYSDVTERVEARLQLVSQMQELTLARQETIQMMDKAEANRQRAEALREKAESATKAKDLFLATMSHEIRTPMNGIVGMIDLLAHTDLDEDQRHMASTIRESAFSLLTIINDILDFSKIEAGRMDLEAVGVGLADIVEGVGETMGPNASAKGLLLFTFCDPEIPAQVQGDPVRLRQILFNLLGNAVKFTGTGCVSLRADLARLEAGQATVRYQVSDQGIGMSAEQVGKLFQPFQQADPSTTRLFGGTGLGLTIVRRLVELMGGAIEVESAPGTGAVFTVTLTHPVPGSSEPDGRGDLAGLRLLYLVPDEPLRNLIAKTYPESLGARVDLVHTAEEMAAAVREASAAGLPYDAVLLGLGFGETDAKDLVEDLPGHPDLGETCVIVEIRSCDIGKPPPVAAVLTLPATPLTRRNLETVLNRAMGRTPSTASTGKTGSVVQQIPSADAAPVCNDLILVVEDNKTNQDVIRRQLRLLGYRCEIAGDGEAGLAAIRSGRFAIALSDVHMPRLDGFAMTQAVRAGEAGTGKRFPIIAITANAMAGEAARCLEAGMDDYLAKPLEMAKLKHLLDRWLPPRENDDEGAQAGPRLAAVMQPDLDNAQCQSTGEEARDPLDLSALTDIFGEDLETVCEVLADFIDPSREMVVEIETALQSGSAAQIGAAAHKLKSSARSIGAHALADLCQVLDQAGKAADWSTINAEFPKLGPSMEAVATAIDGFRHQKR</sequence>
<evidence type="ECO:0000259" key="21">
    <source>
        <dbReference type="PROSITE" id="PS50894"/>
    </source>
</evidence>
<evidence type="ECO:0000256" key="16">
    <source>
        <dbReference type="PROSITE-ProRule" id="PRU00110"/>
    </source>
</evidence>
<keyword evidence="9" id="KW-0418">Kinase</keyword>
<evidence type="ECO:0000256" key="8">
    <source>
        <dbReference type="ARBA" id="ARBA00022741"/>
    </source>
</evidence>
<keyword evidence="6" id="KW-0808">Transferase</keyword>
<reference evidence="22" key="2">
    <citation type="submission" date="2020-09" db="EMBL/GenBank/DDBJ databases">
        <authorList>
            <person name="Sun Q."/>
            <person name="Zhou Y."/>
        </authorList>
    </citation>
    <scope>NUCLEOTIDE SEQUENCE</scope>
    <source>
        <strain evidence="22">CGMCC 1.12426</strain>
    </source>
</reference>
<dbReference type="EC" id="2.7.13.3" evidence="3"/>
<dbReference type="Gene3D" id="3.40.50.2300">
    <property type="match status" value="1"/>
</dbReference>
<keyword evidence="12" id="KW-0902">Two-component regulatory system</keyword>
<dbReference type="InterPro" id="IPR036641">
    <property type="entry name" value="HPT_dom_sf"/>
</dbReference>
<dbReference type="SMART" id="SM00073">
    <property type="entry name" value="HPT"/>
    <property type="match status" value="1"/>
</dbReference>
<protein>
    <recommendedName>
        <fullName evidence="15">Sensory/regulatory protein RpfC</fullName>
        <ecNumber evidence="3">2.7.13.3</ecNumber>
    </recommendedName>
</protein>
<dbReference type="SMART" id="SM00448">
    <property type="entry name" value="REC"/>
    <property type="match status" value="1"/>
</dbReference>
<comment type="caution">
    <text evidence="22">The sequence shown here is derived from an EMBL/GenBank/DDBJ whole genome shotgun (WGS) entry which is preliminary data.</text>
</comment>
<dbReference type="SMART" id="SM00388">
    <property type="entry name" value="HisKA"/>
    <property type="match status" value="1"/>
</dbReference>
<comment type="subcellular location">
    <subcellularLocation>
        <location evidence="2">Cell membrane</location>
        <topology evidence="2">Multi-pass membrane protein</topology>
    </subcellularLocation>
</comment>
<dbReference type="Gene3D" id="3.30.565.10">
    <property type="entry name" value="Histidine kinase-like ATPase, C-terminal domain"/>
    <property type="match status" value="1"/>
</dbReference>
<keyword evidence="11" id="KW-1133">Transmembrane helix</keyword>
<evidence type="ECO:0000256" key="14">
    <source>
        <dbReference type="ARBA" id="ARBA00064003"/>
    </source>
</evidence>
<dbReference type="CDD" id="cd16922">
    <property type="entry name" value="HATPase_EvgS-ArcB-TorS-like"/>
    <property type="match status" value="1"/>
</dbReference>